<feature type="binding site" evidence="17">
    <location>
        <position position="95"/>
    </location>
    <ligand>
        <name>Zn(2+)</name>
        <dbReference type="ChEBI" id="CHEBI:29105"/>
    </ligand>
</feature>
<evidence type="ECO:0000313" key="18">
    <source>
        <dbReference type="EMBL" id="SDG15664.1"/>
    </source>
</evidence>
<proteinExistence type="inferred from homology"/>
<dbReference type="AlphaFoldDB" id="A0A1G7RY99"/>
<evidence type="ECO:0000256" key="10">
    <source>
        <dbReference type="ARBA" id="ARBA00022833"/>
    </source>
</evidence>
<dbReference type="EC" id="3.1.3.-" evidence="14"/>
<evidence type="ECO:0000256" key="4">
    <source>
        <dbReference type="ARBA" id="ARBA00004496"/>
    </source>
</evidence>
<feature type="site" description="Contributes to substrate recognition" evidence="16">
    <location>
        <position position="104"/>
    </location>
</feature>
<comment type="subunit">
    <text evidence="6">Monomer.</text>
</comment>
<dbReference type="GO" id="GO:0046872">
    <property type="term" value="F:metal ion binding"/>
    <property type="evidence" value="ECO:0007669"/>
    <property type="project" value="UniProtKB-KW"/>
</dbReference>
<dbReference type="InterPro" id="IPR006543">
    <property type="entry name" value="Histidinol-phos"/>
</dbReference>
<dbReference type="InterPro" id="IPR004446">
    <property type="entry name" value="Heptose_bisP_phosphatase"/>
</dbReference>
<evidence type="ECO:0000256" key="3">
    <source>
        <dbReference type="ARBA" id="ARBA00001947"/>
    </source>
</evidence>
<keyword evidence="19" id="KW-1185">Reference proteome</keyword>
<reference evidence="18" key="1">
    <citation type="submission" date="2016-10" db="EMBL/GenBank/DDBJ databases">
        <authorList>
            <person name="de Groot N.N."/>
        </authorList>
    </citation>
    <scope>NUCLEOTIDE SEQUENCE [LARGE SCALE GENOMIC DNA]</scope>
    <source>
        <strain evidence="18">BH539</strain>
    </source>
</reference>
<feature type="binding site" evidence="17">
    <location>
        <position position="11"/>
    </location>
    <ligand>
        <name>Mg(2+)</name>
        <dbReference type="ChEBI" id="CHEBI:18420"/>
    </ligand>
</feature>
<organism evidence="18 19">
    <name type="scientific">Onishia taeanensis</name>
    <dbReference type="NCBI Taxonomy" id="284577"/>
    <lineage>
        <taxon>Bacteria</taxon>
        <taxon>Pseudomonadati</taxon>
        <taxon>Pseudomonadota</taxon>
        <taxon>Gammaproteobacteria</taxon>
        <taxon>Oceanospirillales</taxon>
        <taxon>Halomonadaceae</taxon>
        <taxon>Onishia</taxon>
    </lineage>
</organism>
<protein>
    <recommendedName>
        <fullName evidence="14">D,D-heptose 1,7-bisphosphate phosphatase</fullName>
        <ecNumber evidence="14">3.1.3.-</ecNumber>
    </recommendedName>
</protein>
<evidence type="ECO:0000256" key="1">
    <source>
        <dbReference type="ARBA" id="ARBA00001226"/>
    </source>
</evidence>
<dbReference type="GO" id="GO:0005737">
    <property type="term" value="C:cytoplasm"/>
    <property type="evidence" value="ECO:0007669"/>
    <property type="project" value="UniProtKB-SubCell"/>
</dbReference>
<dbReference type="OrthoDB" id="9781367at2"/>
<evidence type="ECO:0000256" key="5">
    <source>
        <dbReference type="ARBA" id="ARBA00004708"/>
    </source>
</evidence>
<evidence type="ECO:0000256" key="8">
    <source>
        <dbReference type="ARBA" id="ARBA00022723"/>
    </source>
</evidence>
<evidence type="ECO:0000256" key="15">
    <source>
        <dbReference type="PIRSR" id="PIRSR004682-1"/>
    </source>
</evidence>
<dbReference type="PANTHER" id="PTHR42891:SF1">
    <property type="entry name" value="D-GLYCERO-BETA-D-MANNO-HEPTOSE-1,7-BISPHOSPHATE 7-PHOSPHATASE"/>
    <property type="match status" value="1"/>
</dbReference>
<dbReference type="PANTHER" id="PTHR42891">
    <property type="entry name" value="D-GLYCERO-BETA-D-MANNO-HEPTOSE-1,7-BISPHOSPHATE 7-PHOSPHATASE"/>
    <property type="match status" value="1"/>
</dbReference>
<feature type="binding site" evidence="17">
    <location>
        <position position="103"/>
    </location>
    <ligand>
        <name>Zn(2+)</name>
        <dbReference type="ChEBI" id="CHEBI:29105"/>
    </ligand>
</feature>
<evidence type="ECO:0000256" key="11">
    <source>
        <dbReference type="ARBA" id="ARBA00022842"/>
    </source>
</evidence>
<evidence type="ECO:0000256" key="6">
    <source>
        <dbReference type="ARBA" id="ARBA00011245"/>
    </source>
</evidence>
<dbReference type="FunFam" id="3.40.50.1000:FF:000168">
    <property type="entry name" value="D,D-heptose 1,7-bisphosphate phosphatase"/>
    <property type="match status" value="1"/>
</dbReference>
<evidence type="ECO:0000313" key="19">
    <source>
        <dbReference type="Proteomes" id="UP000198641"/>
    </source>
</evidence>
<comment type="similarity">
    <text evidence="13 14">Belongs to the gmhB family.</text>
</comment>
<evidence type="ECO:0000256" key="12">
    <source>
        <dbReference type="ARBA" id="ARBA00023277"/>
    </source>
</evidence>
<keyword evidence="7 14" id="KW-0963">Cytoplasm</keyword>
<evidence type="ECO:0000256" key="16">
    <source>
        <dbReference type="PIRSR" id="PIRSR004682-3"/>
    </source>
</evidence>
<evidence type="ECO:0000256" key="13">
    <source>
        <dbReference type="ARBA" id="ARBA00061616"/>
    </source>
</evidence>
<evidence type="ECO:0000256" key="9">
    <source>
        <dbReference type="ARBA" id="ARBA00022801"/>
    </source>
</evidence>
<dbReference type="SUPFAM" id="SSF56784">
    <property type="entry name" value="HAD-like"/>
    <property type="match status" value="1"/>
</dbReference>
<feature type="binding site" evidence="17">
    <location>
        <position position="131"/>
    </location>
    <ligand>
        <name>Mg(2+)</name>
        <dbReference type="ChEBI" id="CHEBI:18420"/>
    </ligand>
</feature>
<keyword evidence="12 14" id="KW-0119">Carbohydrate metabolism</keyword>
<dbReference type="NCBIfam" id="TIGR01656">
    <property type="entry name" value="Histidinol-ppas"/>
    <property type="match status" value="1"/>
</dbReference>
<evidence type="ECO:0000256" key="7">
    <source>
        <dbReference type="ARBA" id="ARBA00022490"/>
    </source>
</evidence>
<feature type="active site" description="Nucleophile" evidence="15">
    <location>
        <position position="11"/>
    </location>
</feature>
<accession>A0A1G7RY99</accession>
<keyword evidence="9 14" id="KW-0378">Hydrolase</keyword>
<feature type="binding site" evidence="17">
    <location>
        <position position="101"/>
    </location>
    <ligand>
        <name>Zn(2+)</name>
        <dbReference type="ChEBI" id="CHEBI:29105"/>
    </ligand>
</feature>
<keyword evidence="8 17" id="KW-0479">Metal-binding</keyword>
<feature type="site" description="Stabilizes the phosphoryl group" evidence="16">
    <location>
        <position position="54"/>
    </location>
</feature>
<dbReference type="GO" id="GO:0034200">
    <property type="term" value="F:D-glycero-beta-D-manno-heptose 1,7-bisphosphate 7-phosphatase activity"/>
    <property type="evidence" value="ECO:0007669"/>
    <property type="project" value="UniProtKB-EC"/>
</dbReference>
<evidence type="ECO:0000256" key="2">
    <source>
        <dbReference type="ARBA" id="ARBA00001946"/>
    </source>
</evidence>
<dbReference type="InterPro" id="IPR006549">
    <property type="entry name" value="HAD-SF_hydro_IIIA"/>
</dbReference>
<comment type="catalytic activity">
    <reaction evidence="1">
        <text>D-glycero-beta-D-manno-heptose 1,7-bisphosphate + H2O = D-glycero-beta-D-manno-heptose 1-phosphate + phosphate</text>
        <dbReference type="Rhea" id="RHEA:28518"/>
        <dbReference type="ChEBI" id="CHEBI:15377"/>
        <dbReference type="ChEBI" id="CHEBI:43474"/>
        <dbReference type="ChEBI" id="CHEBI:60208"/>
        <dbReference type="ChEBI" id="CHEBI:61593"/>
        <dbReference type="EC" id="3.1.3.82"/>
    </reaction>
</comment>
<dbReference type="GO" id="GO:0005975">
    <property type="term" value="P:carbohydrate metabolic process"/>
    <property type="evidence" value="ECO:0007669"/>
    <property type="project" value="InterPro"/>
</dbReference>
<dbReference type="CDD" id="cd07503">
    <property type="entry name" value="HAD_HisB-N"/>
    <property type="match status" value="1"/>
</dbReference>
<feature type="binding site" evidence="17">
    <location>
        <position position="13"/>
    </location>
    <ligand>
        <name>Mg(2+)</name>
        <dbReference type="ChEBI" id="CHEBI:18420"/>
    </ligand>
</feature>
<sequence length="222" mass="23794">MPIAPKLVILDRDGVINQDSDQYIKSLDEWVPYPSAIDAIARLSRSGWTVAVATNQSGIGRGYFDESVVNAIHTRLNALVEDAGGKIEQIVYCPHEPADNCECRKPKSGLLETIRDRLGLSDLARSWMVGDSLRDLQAGEAIGCRSVLVRTGKGSDTEAKGDGLQDARIFDDLAAFVDWLINETQAPKGLAPSGVAGDLNAAINEDANLAAEQTPPQHPSAS</sequence>
<dbReference type="InterPro" id="IPR023214">
    <property type="entry name" value="HAD_sf"/>
</dbReference>
<comment type="cofactor">
    <cofactor evidence="3 17">
        <name>Zn(2+)</name>
        <dbReference type="ChEBI" id="CHEBI:29105"/>
    </cofactor>
</comment>
<keyword evidence="10 17" id="KW-0862">Zinc</keyword>
<feature type="binding site" evidence="17">
    <location>
        <position position="93"/>
    </location>
    <ligand>
        <name>Zn(2+)</name>
        <dbReference type="ChEBI" id="CHEBI:29105"/>
    </ligand>
</feature>
<keyword evidence="11 17" id="KW-0460">Magnesium</keyword>
<dbReference type="PIRSF" id="PIRSF004682">
    <property type="entry name" value="GmhB"/>
    <property type="match status" value="1"/>
</dbReference>
<dbReference type="NCBIfam" id="TIGR01662">
    <property type="entry name" value="HAD-SF-IIIA"/>
    <property type="match status" value="1"/>
</dbReference>
<dbReference type="STRING" id="284577.SAMN05216571_105102"/>
<dbReference type="NCBIfam" id="NF006506">
    <property type="entry name" value="PRK08942.1"/>
    <property type="match status" value="1"/>
</dbReference>
<dbReference type="Gene3D" id="3.40.50.1000">
    <property type="entry name" value="HAD superfamily/HAD-like"/>
    <property type="match status" value="1"/>
</dbReference>
<comment type="cofactor">
    <cofactor evidence="2 17">
        <name>Mg(2+)</name>
        <dbReference type="ChEBI" id="CHEBI:18420"/>
    </cofactor>
</comment>
<dbReference type="Proteomes" id="UP000198641">
    <property type="component" value="Unassembled WGS sequence"/>
</dbReference>
<feature type="active site" description="Proton donor" evidence="15">
    <location>
        <position position="13"/>
    </location>
</feature>
<dbReference type="EMBL" id="FNCI01000005">
    <property type="protein sequence ID" value="SDG15664.1"/>
    <property type="molecule type" value="Genomic_DNA"/>
</dbReference>
<name>A0A1G7RY99_9GAMM</name>
<comment type="subcellular location">
    <subcellularLocation>
        <location evidence="4 14">Cytoplasm</location>
    </subcellularLocation>
</comment>
<gene>
    <name evidence="18" type="ORF">SAMN05216571_105102</name>
</gene>
<dbReference type="Pfam" id="PF13242">
    <property type="entry name" value="Hydrolase_like"/>
    <property type="match status" value="1"/>
</dbReference>
<evidence type="ECO:0000256" key="14">
    <source>
        <dbReference type="PIRNR" id="PIRNR004682"/>
    </source>
</evidence>
<comment type="pathway">
    <text evidence="5">Nucleotide-sugar biosynthesis; ADP-L-glycero-beta-D-manno-heptose biosynthesis; ADP-L-glycero-beta-D-manno-heptose from D-glycero-beta-D-manno-heptose 7-phosphate: step 2/4.</text>
</comment>
<evidence type="ECO:0000256" key="17">
    <source>
        <dbReference type="PIRSR" id="PIRSR004682-4"/>
    </source>
</evidence>
<feature type="site" description="Stabilizes the phosphoryl group" evidence="16">
    <location>
        <position position="105"/>
    </location>
</feature>
<dbReference type="InterPro" id="IPR036412">
    <property type="entry name" value="HAD-like_sf"/>
</dbReference>